<sequence length="338" mass="37118">MRDVSQPLVNRVHPPFRASIPGPHLGLSWRFSSASDLPALSRFVYFCENHDQVVRPTPPARLERLVEPNDYQDAIVGQDARGDIAAFAAVTLINKDQLPARAELFAVTSPTWRGRGIGRALLAWQDARARQLLVQVFGDLSDAPASILNVVDEKLQDRRRMYIAGGFSAKSTLLCLSRSLQELPADFANATGQIVPASSLEKSELMKFVVSERTSLGATADQVRGWAEQVSDRMDTDLSLALLEDGELKAVVLVTKEEGLRLGQEEADVQCQVTAARKPKRGAALAELMSVICDKAARQGGQRIALELDEASKWALDPMLTQLKFEKVGARKVYSIEL</sequence>
<dbReference type="eggNOG" id="COG0454">
    <property type="taxonomic scope" value="Bacteria"/>
</dbReference>
<dbReference type="Proteomes" id="UP000006075">
    <property type="component" value="Unassembled WGS sequence"/>
</dbReference>
<evidence type="ECO:0000313" key="2">
    <source>
        <dbReference type="Proteomes" id="UP000006075"/>
    </source>
</evidence>
<dbReference type="InterPro" id="IPR016181">
    <property type="entry name" value="Acyl_CoA_acyltransferase"/>
</dbReference>
<protein>
    <recommendedName>
        <fullName evidence="3">N-acetyltransferase domain-containing protein</fullName>
    </recommendedName>
</protein>
<name>K0ZK27_9ACTO</name>
<reference evidence="1 2" key="1">
    <citation type="submission" date="2012-07" db="EMBL/GenBank/DDBJ databases">
        <title>The Genome Sequence of Actinomyces neuii subsp. anitratus BVS029A5.</title>
        <authorList>
            <consortium name="The Broad Institute Genome Sequencing Platform"/>
            <person name="Earl A."/>
            <person name="Ward D."/>
            <person name="Feldgarden M."/>
            <person name="Gevers D."/>
            <person name="Saerens B."/>
            <person name="Vaneechoutte M."/>
            <person name="Walker B."/>
            <person name="Young S.K."/>
            <person name="Zeng Q."/>
            <person name="Gargeya S."/>
            <person name="Fitzgerald M."/>
            <person name="Haas B."/>
            <person name="Abouelleil A."/>
            <person name="Alvarado L."/>
            <person name="Arachchi H.M."/>
            <person name="Berlin A."/>
            <person name="Chapman S.B."/>
            <person name="Goldberg J."/>
            <person name="Griggs A."/>
            <person name="Gujja S."/>
            <person name="Hansen M."/>
            <person name="Howarth C."/>
            <person name="Imamovic A."/>
            <person name="Larimer J."/>
            <person name="McCowen C."/>
            <person name="Montmayeur A."/>
            <person name="Murphy C."/>
            <person name="Neiman D."/>
            <person name="Pearson M."/>
            <person name="Priest M."/>
            <person name="Roberts A."/>
            <person name="Saif S."/>
            <person name="Shea T."/>
            <person name="Sisk P."/>
            <person name="Sykes S."/>
            <person name="Wortman J."/>
            <person name="Nusbaum C."/>
            <person name="Birren B."/>
        </authorList>
    </citation>
    <scope>NUCLEOTIDE SEQUENCE [LARGE SCALE GENOMIC DNA]</scope>
    <source>
        <strain evidence="1 2">BVS029A5</strain>
    </source>
</reference>
<dbReference type="HOGENOM" id="CLU_056890_0_1_11"/>
<proteinExistence type="predicted"/>
<accession>K0ZK27</accession>
<evidence type="ECO:0000313" key="1">
    <source>
        <dbReference type="EMBL" id="EJZ88125.1"/>
    </source>
</evidence>
<keyword evidence="2" id="KW-1185">Reference proteome</keyword>
<dbReference type="PATRIC" id="fig|888439.3.peg.389"/>
<dbReference type="CDD" id="cd04301">
    <property type="entry name" value="NAT_SF"/>
    <property type="match status" value="1"/>
</dbReference>
<dbReference type="Gene3D" id="3.40.630.30">
    <property type="match status" value="1"/>
</dbReference>
<dbReference type="EMBL" id="AGWP01000002">
    <property type="protein sequence ID" value="EJZ88125.1"/>
    <property type="molecule type" value="Genomic_DNA"/>
</dbReference>
<gene>
    <name evidence="1" type="ORF">HMPREF9240_00384</name>
</gene>
<comment type="caution">
    <text evidence="1">The sequence shown here is derived from an EMBL/GenBank/DDBJ whole genome shotgun (WGS) entry which is preliminary data.</text>
</comment>
<dbReference type="AlphaFoldDB" id="K0ZK27"/>
<dbReference type="SUPFAM" id="SSF55729">
    <property type="entry name" value="Acyl-CoA N-acyltransferases (Nat)"/>
    <property type="match status" value="1"/>
</dbReference>
<organism evidence="1 2">
    <name type="scientific">Winkia neuii BV029A5</name>
    <dbReference type="NCBI Taxonomy" id="888439"/>
    <lineage>
        <taxon>Bacteria</taxon>
        <taxon>Bacillati</taxon>
        <taxon>Actinomycetota</taxon>
        <taxon>Actinomycetes</taxon>
        <taxon>Actinomycetales</taxon>
        <taxon>Actinomycetaceae</taxon>
        <taxon>Winkia</taxon>
    </lineage>
</organism>
<evidence type="ECO:0008006" key="3">
    <source>
        <dbReference type="Google" id="ProtNLM"/>
    </source>
</evidence>